<sequence length="210" mass="22906">MAELIGYARVSTDKQDAQAQRDSLLAVGVPADRIYVDVGLTGSNRERPALREALAACDAGSTLFVTKLDRLARSITDARDIVDELTRRGVRLNIGGSLHDPTDPMGRLLFNVLAMIAEFEGDLIRSRTKEGMRVAKAKGRLRGRAPKLPPKIEAHLVAEYRSGNYTVAELSEQFGVTRSTVYRAVERSNTTELRAVDVTLPLPSTESAGV</sequence>
<dbReference type="Pfam" id="PF00239">
    <property type="entry name" value="Resolvase"/>
    <property type="match status" value="1"/>
</dbReference>
<evidence type="ECO:0000256" key="4">
    <source>
        <dbReference type="PROSITE-ProRule" id="PRU10137"/>
    </source>
</evidence>
<proteinExistence type="predicted"/>
<evidence type="ECO:0000313" key="6">
    <source>
        <dbReference type="EMBL" id="PPH79081.1"/>
    </source>
</evidence>
<dbReference type="SUPFAM" id="SSF53041">
    <property type="entry name" value="Resolvase-like"/>
    <property type="match status" value="1"/>
</dbReference>
<dbReference type="RefSeq" id="WP_104274997.1">
    <property type="nucleotide sequence ID" value="NZ_PSUS01000023.1"/>
</dbReference>
<feature type="active site" description="O-(5'-phospho-DNA)-serine intermediate" evidence="4">
    <location>
        <position position="11"/>
    </location>
</feature>
<gene>
    <name evidence="6" type="ORF">C5C40_03850</name>
</gene>
<feature type="domain" description="Resolvase/invertase-type recombinase catalytic" evidence="5">
    <location>
        <begin position="3"/>
        <end position="139"/>
    </location>
</feature>
<accession>A0ABX5AE59</accession>
<dbReference type="EMBL" id="PSVT01000004">
    <property type="protein sequence ID" value="PPH79081.1"/>
    <property type="molecule type" value="Genomic_DNA"/>
</dbReference>
<dbReference type="InterPro" id="IPR006119">
    <property type="entry name" value="Resolv_N"/>
</dbReference>
<keyword evidence="2" id="KW-0238">DNA-binding</keyword>
<organism evidence="6 7">
    <name type="scientific">Rathayibacter rathayi</name>
    <name type="common">Corynebacterium rathayi</name>
    <dbReference type="NCBI Taxonomy" id="33887"/>
    <lineage>
        <taxon>Bacteria</taxon>
        <taxon>Bacillati</taxon>
        <taxon>Actinomycetota</taxon>
        <taxon>Actinomycetes</taxon>
        <taxon>Micrococcales</taxon>
        <taxon>Microbacteriaceae</taxon>
        <taxon>Rathayibacter</taxon>
    </lineage>
</organism>
<dbReference type="InterPro" id="IPR050639">
    <property type="entry name" value="SSR_resolvase"/>
</dbReference>
<name>A0ABX5AE59_RATRA</name>
<dbReference type="PROSITE" id="PS51736">
    <property type="entry name" value="RECOMBINASES_3"/>
    <property type="match status" value="1"/>
</dbReference>
<dbReference type="PROSITE" id="PS00397">
    <property type="entry name" value="RECOMBINASES_1"/>
    <property type="match status" value="1"/>
</dbReference>
<dbReference type="PANTHER" id="PTHR30461:SF2">
    <property type="entry name" value="SERINE RECOMBINASE PINE-RELATED"/>
    <property type="match status" value="1"/>
</dbReference>
<dbReference type="PANTHER" id="PTHR30461">
    <property type="entry name" value="DNA-INVERTASE FROM LAMBDOID PROPHAGE"/>
    <property type="match status" value="1"/>
</dbReference>
<keyword evidence="1" id="KW-0229">DNA integration</keyword>
<dbReference type="Gene3D" id="3.40.50.1390">
    <property type="entry name" value="Resolvase, N-terminal catalytic domain"/>
    <property type="match status" value="1"/>
</dbReference>
<keyword evidence="7" id="KW-1185">Reference proteome</keyword>
<dbReference type="InterPro" id="IPR006118">
    <property type="entry name" value="Recombinase_CS"/>
</dbReference>
<comment type="caution">
    <text evidence="6">The sequence shown here is derived from an EMBL/GenBank/DDBJ whole genome shotgun (WGS) entry which is preliminary data.</text>
</comment>
<evidence type="ECO:0000313" key="7">
    <source>
        <dbReference type="Proteomes" id="UP000239698"/>
    </source>
</evidence>
<dbReference type="SMART" id="SM00857">
    <property type="entry name" value="Resolvase"/>
    <property type="match status" value="1"/>
</dbReference>
<keyword evidence="3" id="KW-0233">DNA recombination</keyword>
<evidence type="ECO:0000256" key="1">
    <source>
        <dbReference type="ARBA" id="ARBA00022908"/>
    </source>
</evidence>
<evidence type="ECO:0000256" key="2">
    <source>
        <dbReference type="ARBA" id="ARBA00023125"/>
    </source>
</evidence>
<dbReference type="Gene3D" id="1.10.10.60">
    <property type="entry name" value="Homeodomain-like"/>
    <property type="match status" value="1"/>
</dbReference>
<evidence type="ECO:0000256" key="3">
    <source>
        <dbReference type="ARBA" id="ARBA00023172"/>
    </source>
</evidence>
<dbReference type="InterPro" id="IPR036162">
    <property type="entry name" value="Resolvase-like_N_sf"/>
</dbReference>
<dbReference type="CDD" id="cd03768">
    <property type="entry name" value="SR_ResInv"/>
    <property type="match status" value="1"/>
</dbReference>
<evidence type="ECO:0000259" key="5">
    <source>
        <dbReference type="PROSITE" id="PS51736"/>
    </source>
</evidence>
<protein>
    <submittedName>
        <fullName evidence="6">DNA resolvase</fullName>
    </submittedName>
</protein>
<dbReference type="Proteomes" id="UP000239698">
    <property type="component" value="Unassembled WGS sequence"/>
</dbReference>
<reference evidence="6 7" key="1">
    <citation type="submission" date="2018-02" db="EMBL/GenBank/DDBJ databases">
        <title>Bacteriophage NCPPB3778 and a type I-E CRISPR drive the evolution of the US Biological Select Agent, Rathayibacter toxicus.</title>
        <authorList>
            <person name="Davis E.W.II."/>
            <person name="Tabima J.F."/>
            <person name="Weisberg A.J."/>
            <person name="Lopes L.D."/>
            <person name="Wiseman M.S."/>
            <person name="Wiseman M.S."/>
            <person name="Pupko T."/>
            <person name="Belcher M.S."/>
            <person name="Sechler A.J."/>
            <person name="Tancos M.A."/>
            <person name="Schroeder B.K."/>
            <person name="Murray T.D."/>
            <person name="Luster D.G."/>
            <person name="Schneider W.L."/>
            <person name="Rogers E."/>
            <person name="Andreote F.D."/>
            <person name="Grunwald N.J."/>
            <person name="Putnam M.L."/>
            <person name="Chang J.H."/>
        </authorList>
    </citation>
    <scope>NUCLEOTIDE SEQUENCE [LARGE SCALE GENOMIC DNA]</scope>
    <source>
        <strain evidence="6 7">AY1D6</strain>
    </source>
</reference>